<dbReference type="GO" id="GO:0005743">
    <property type="term" value="C:mitochondrial inner membrane"/>
    <property type="evidence" value="ECO:0007669"/>
    <property type="project" value="UniProtKB-SubCell"/>
</dbReference>
<protein>
    <submittedName>
        <fullName evidence="13">Uncharacterized protein</fullName>
    </submittedName>
</protein>
<sequence length="322" mass="34558">MASSTKDNLATTNNTDHATTTSIERHTPFLTSLIAGGLAGTSVDVALFPIDTLKTRLQSPHGFFASGGFQNVYRGFWAAAFGSAPGAALFFGTYETMKPIIGNWQQEIFKSSSSSSGLGYQLATSPALTHMTSASIGEAMACLVRVPTEVLKSKMQTNATGTSTLSSTLQLVLSEKDGRAFASHVFGGLYRGYGITLLREVPFALIQFPLYEKLKVLVGEYQGYTTSPLQAAACGSISGGIAAGLTTPLDVIKTRLMLGSDRLGVPYRGVKDVVRRLMQEENSGSSIFFRGVQPRVMWISIGGFVFFGAYETFRTCLMALEE</sequence>
<proteinExistence type="inferred from homology"/>
<organism evidence="13 14">
    <name type="scientific">Discostella pseudostelligera</name>
    <dbReference type="NCBI Taxonomy" id="259834"/>
    <lineage>
        <taxon>Eukaryota</taxon>
        <taxon>Sar</taxon>
        <taxon>Stramenopiles</taxon>
        <taxon>Ochrophyta</taxon>
        <taxon>Bacillariophyta</taxon>
        <taxon>Coscinodiscophyceae</taxon>
        <taxon>Thalassiosirophycidae</taxon>
        <taxon>Stephanodiscales</taxon>
        <taxon>Stephanodiscaceae</taxon>
        <taxon>Discostella</taxon>
    </lineage>
</organism>
<feature type="region of interest" description="Disordered" evidence="12">
    <location>
        <begin position="1"/>
        <end position="20"/>
    </location>
</feature>
<reference evidence="13 14" key="1">
    <citation type="submission" date="2024-10" db="EMBL/GenBank/DDBJ databases">
        <title>Updated reference genomes for cyclostephanoid diatoms.</title>
        <authorList>
            <person name="Roberts W.R."/>
            <person name="Alverson A.J."/>
        </authorList>
    </citation>
    <scope>NUCLEOTIDE SEQUENCE [LARGE SCALE GENOMIC DNA]</scope>
    <source>
        <strain evidence="13 14">AJA232-27</strain>
    </source>
</reference>
<keyword evidence="5" id="KW-0677">Repeat</keyword>
<dbReference type="PROSITE" id="PS50920">
    <property type="entry name" value="SOLCAR"/>
    <property type="match status" value="3"/>
</dbReference>
<evidence type="ECO:0000256" key="4">
    <source>
        <dbReference type="ARBA" id="ARBA00022692"/>
    </source>
</evidence>
<dbReference type="PANTHER" id="PTHR45667">
    <property type="entry name" value="S-ADENOSYLMETHIONINE MITOCHONDRIAL CARRIER PROTEIN"/>
    <property type="match status" value="1"/>
</dbReference>
<keyword evidence="14" id="KW-1185">Reference proteome</keyword>
<evidence type="ECO:0000256" key="8">
    <source>
        <dbReference type="ARBA" id="ARBA00023128"/>
    </source>
</evidence>
<feature type="repeat" description="Solcar" evidence="10">
    <location>
        <begin position="27"/>
        <end position="100"/>
    </location>
</feature>
<gene>
    <name evidence="13" type="ORF">ACHAWU_003157</name>
</gene>
<keyword evidence="9 10" id="KW-0472">Membrane</keyword>
<evidence type="ECO:0000256" key="1">
    <source>
        <dbReference type="ARBA" id="ARBA00004448"/>
    </source>
</evidence>
<accession>A0ABD3M4D3</accession>
<keyword evidence="3 11" id="KW-0813">Transport</keyword>
<evidence type="ECO:0000256" key="12">
    <source>
        <dbReference type="SAM" id="MobiDB-lite"/>
    </source>
</evidence>
<comment type="caution">
    <text evidence="13">The sequence shown here is derived from an EMBL/GenBank/DDBJ whole genome shotgun (WGS) entry which is preliminary data.</text>
</comment>
<evidence type="ECO:0000313" key="13">
    <source>
        <dbReference type="EMBL" id="KAL3758885.1"/>
    </source>
</evidence>
<evidence type="ECO:0000256" key="10">
    <source>
        <dbReference type="PROSITE-ProRule" id="PRU00282"/>
    </source>
</evidence>
<feature type="compositionally biased region" description="Low complexity" evidence="12">
    <location>
        <begin position="7"/>
        <end position="20"/>
    </location>
</feature>
<comment type="similarity">
    <text evidence="2 11">Belongs to the mitochondrial carrier (TC 2.A.29) family.</text>
</comment>
<evidence type="ECO:0000256" key="6">
    <source>
        <dbReference type="ARBA" id="ARBA00022792"/>
    </source>
</evidence>
<feature type="repeat" description="Solcar" evidence="10">
    <location>
        <begin position="226"/>
        <end position="316"/>
    </location>
</feature>
<evidence type="ECO:0000256" key="11">
    <source>
        <dbReference type="RuleBase" id="RU000488"/>
    </source>
</evidence>
<evidence type="ECO:0000256" key="9">
    <source>
        <dbReference type="ARBA" id="ARBA00023136"/>
    </source>
</evidence>
<evidence type="ECO:0000256" key="3">
    <source>
        <dbReference type="ARBA" id="ARBA00022448"/>
    </source>
</evidence>
<dbReference type="PRINTS" id="PR00926">
    <property type="entry name" value="MITOCARRIER"/>
</dbReference>
<dbReference type="EMBL" id="JALLBG020000216">
    <property type="protein sequence ID" value="KAL3758885.1"/>
    <property type="molecule type" value="Genomic_DNA"/>
</dbReference>
<evidence type="ECO:0000256" key="5">
    <source>
        <dbReference type="ARBA" id="ARBA00022737"/>
    </source>
</evidence>
<comment type="subcellular location">
    <subcellularLocation>
        <location evidence="1">Mitochondrion inner membrane</location>
        <topology evidence="1">Multi-pass membrane protein</topology>
    </subcellularLocation>
</comment>
<dbReference type="InterPro" id="IPR002067">
    <property type="entry name" value="MCP"/>
</dbReference>
<dbReference type="InterPro" id="IPR018108">
    <property type="entry name" value="MCP_transmembrane"/>
</dbReference>
<evidence type="ECO:0000256" key="7">
    <source>
        <dbReference type="ARBA" id="ARBA00022989"/>
    </source>
</evidence>
<dbReference type="Pfam" id="PF00153">
    <property type="entry name" value="Mito_carr"/>
    <property type="match status" value="3"/>
</dbReference>
<dbReference type="Gene3D" id="1.50.40.10">
    <property type="entry name" value="Mitochondrial carrier domain"/>
    <property type="match status" value="2"/>
</dbReference>
<dbReference type="SUPFAM" id="SSF103506">
    <property type="entry name" value="Mitochondrial carrier"/>
    <property type="match status" value="1"/>
</dbReference>
<evidence type="ECO:0000313" key="14">
    <source>
        <dbReference type="Proteomes" id="UP001530293"/>
    </source>
</evidence>
<keyword evidence="8" id="KW-0496">Mitochondrion</keyword>
<keyword evidence="4 10" id="KW-0812">Transmembrane</keyword>
<dbReference type="FunFam" id="1.50.40.10:FF:000018">
    <property type="entry name" value="S-adenosylmethionine mitochondrial carrier protein-like"/>
    <property type="match status" value="1"/>
</dbReference>
<evidence type="ECO:0000256" key="2">
    <source>
        <dbReference type="ARBA" id="ARBA00006375"/>
    </source>
</evidence>
<name>A0ABD3M4D3_9STRA</name>
<dbReference type="AlphaFoldDB" id="A0ABD3M4D3"/>
<feature type="repeat" description="Solcar" evidence="10">
    <location>
        <begin position="125"/>
        <end position="217"/>
    </location>
</feature>
<dbReference type="Proteomes" id="UP001530293">
    <property type="component" value="Unassembled WGS sequence"/>
</dbReference>
<dbReference type="InterPro" id="IPR023395">
    <property type="entry name" value="MCP_dom_sf"/>
</dbReference>
<keyword evidence="7" id="KW-1133">Transmembrane helix</keyword>
<keyword evidence="6" id="KW-0999">Mitochondrion inner membrane</keyword>